<dbReference type="Gene3D" id="3.90.25.10">
    <property type="entry name" value="UDP-galactose 4-epimerase, domain 1"/>
    <property type="match status" value="1"/>
</dbReference>
<dbReference type="Gene3D" id="3.40.50.720">
    <property type="entry name" value="NAD(P)-binding Rossmann-like Domain"/>
    <property type="match status" value="1"/>
</dbReference>
<dbReference type="Pfam" id="PF13460">
    <property type="entry name" value="NAD_binding_10"/>
    <property type="match status" value="1"/>
</dbReference>
<dbReference type="EMBL" id="JAAXOT010000005">
    <property type="protein sequence ID" value="NKY56841.1"/>
    <property type="molecule type" value="Genomic_DNA"/>
</dbReference>
<gene>
    <name evidence="2" type="ORF">HGA15_11890</name>
</gene>
<accession>A0A846YG66</accession>
<dbReference type="InterPro" id="IPR036291">
    <property type="entry name" value="NAD(P)-bd_dom_sf"/>
</dbReference>
<dbReference type="InterPro" id="IPR016040">
    <property type="entry name" value="NAD(P)-bd_dom"/>
</dbReference>
<evidence type="ECO:0000313" key="3">
    <source>
        <dbReference type="Proteomes" id="UP000570678"/>
    </source>
</evidence>
<name>A0A846YG66_9NOCA</name>
<dbReference type="PANTHER" id="PTHR43162">
    <property type="match status" value="1"/>
</dbReference>
<sequence>MSESPSTLVIGGTGTTGSRVVTRLRAHAATVRIATRSAAGGGRELVRFDWSEPETYAPAVMDVDRIYLIAPPGIVDPVPQVAKLLEIAVRAGTRRVVVLSSSALPDSDSGPGALAPLIRTTVPEWAVLRPSWFMQNFAGQLASGIRERAEIVTATGDGRIGFVDAADIAAVAARALLDPTPHNADHVITGPAALSYAEAAGMISAATGRVLRHRQVSTTEMAARFAEMGLPPDYAAFLAGLDDKIRQGAEDRVTTTVAAVTGSPARSFAEFVDTHRMAFVP</sequence>
<protein>
    <submittedName>
        <fullName evidence="2">NAD(P)H-binding protein</fullName>
    </submittedName>
</protein>
<dbReference type="Proteomes" id="UP000570678">
    <property type="component" value="Unassembled WGS sequence"/>
</dbReference>
<keyword evidence="3" id="KW-1185">Reference proteome</keyword>
<comment type="caution">
    <text evidence="2">The sequence shown here is derived from an EMBL/GenBank/DDBJ whole genome shotgun (WGS) entry which is preliminary data.</text>
</comment>
<evidence type="ECO:0000259" key="1">
    <source>
        <dbReference type="Pfam" id="PF13460"/>
    </source>
</evidence>
<evidence type="ECO:0000313" key="2">
    <source>
        <dbReference type="EMBL" id="NKY56841.1"/>
    </source>
</evidence>
<reference evidence="2 3" key="1">
    <citation type="submission" date="2020-04" db="EMBL/GenBank/DDBJ databases">
        <title>MicrobeNet Type strains.</title>
        <authorList>
            <person name="Nicholson A.C."/>
        </authorList>
    </citation>
    <scope>NUCLEOTIDE SEQUENCE [LARGE SCALE GENOMIC DNA]</scope>
    <source>
        <strain evidence="2 3">JCM 3332</strain>
    </source>
</reference>
<dbReference type="PANTHER" id="PTHR43162:SF1">
    <property type="entry name" value="PRESTALK A DIFFERENTIATION PROTEIN A"/>
    <property type="match status" value="1"/>
</dbReference>
<dbReference type="SUPFAM" id="SSF51735">
    <property type="entry name" value="NAD(P)-binding Rossmann-fold domains"/>
    <property type="match status" value="1"/>
</dbReference>
<proteinExistence type="predicted"/>
<organism evidence="2 3">
    <name type="scientific">Nocardia flavorosea</name>
    <dbReference type="NCBI Taxonomy" id="53429"/>
    <lineage>
        <taxon>Bacteria</taxon>
        <taxon>Bacillati</taxon>
        <taxon>Actinomycetota</taxon>
        <taxon>Actinomycetes</taxon>
        <taxon>Mycobacteriales</taxon>
        <taxon>Nocardiaceae</taxon>
        <taxon>Nocardia</taxon>
    </lineage>
</organism>
<dbReference type="AlphaFoldDB" id="A0A846YG66"/>
<dbReference type="RefSeq" id="WP_062977264.1">
    <property type="nucleotide sequence ID" value="NZ_JAAXOT010000005.1"/>
</dbReference>
<feature type="domain" description="NAD(P)-binding" evidence="1">
    <location>
        <begin position="11"/>
        <end position="179"/>
    </location>
</feature>
<dbReference type="InterPro" id="IPR051604">
    <property type="entry name" value="Ergot_Alk_Oxidoreductase"/>
</dbReference>